<keyword evidence="4" id="KW-0671">Queuosine biosynthesis</keyword>
<evidence type="ECO:0000256" key="3">
    <source>
        <dbReference type="ARBA" id="ARBA00022691"/>
    </source>
</evidence>
<feature type="region of interest" description="Disordered" evidence="5">
    <location>
        <begin position="1"/>
        <end position="21"/>
    </location>
</feature>
<dbReference type="Pfam" id="PF11917">
    <property type="entry name" value="DUF3435"/>
    <property type="match status" value="3"/>
</dbReference>
<organism evidence="7 8">
    <name type="scientific">Aspergillus arachidicola</name>
    <dbReference type="NCBI Taxonomy" id="656916"/>
    <lineage>
        <taxon>Eukaryota</taxon>
        <taxon>Fungi</taxon>
        <taxon>Dikarya</taxon>
        <taxon>Ascomycota</taxon>
        <taxon>Pezizomycotina</taxon>
        <taxon>Eurotiomycetes</taxon>
        <taxon>Eurotiomycetidae</taxon>
        <taxon>Eurotiales</taxon>
        <taxon>Aspergillaceae</taxon>
        <taxon>Aspergillus</taxon>
        <taxon>Aspergillus subgen. Circumdati</taxon>
    </lineage>
</organism>
<dbReference type="PANTHER" id="PTHR37535:SF2">
    <property type="entry name" value="FINGER DOMAIN PROTEIN, PUTATIVE (AFU_ORTHOLOGUE AFUA_6G09300)-RELATED"/>
    <property type="match status" value="1"/>
</dbReference>
<evidence type="ECO:0000259" key="6">
    <source>
        <dbReference type="Pfam" id="PF00501"/>
    </source>
</evidence>
<gene>
    <name evidence="7" type="ORF">AARAC_009293</name>
</gene>
<evidence type="ECO:0000313" key="7">
    <source>
        <dbReference type="EMBL" id="PIG82363.1"/>
    </source>
</evidence>
<dbReference type="SUPFAM" id="SSF56801">
    <property type="entry name" value="Acetyl-CoA synthetase-like"/>
    <property type="match status" value="1"/>
</dbReference>
<dbReference type="STRING" id="656916.A0A2G7FP75"/>
<feature type="region of interest" description="Disordered" evidence="5">
    <location>
        <begin position="1225"/>
        <end position="1245"/>
    </location>
</feature>
<protein>
    <submittedName>
        <fullName evidence="7">C2H2 finger domain protein</fullName>
    </submittedName>
</protein>
<evidence type="ECO:0000256" key="4">
    <source>
        <dbReference type="ARBA" id="ARBA00022785"/>
    </source>
</evidence>
<dbReference type="GO" id="GO:0016853">
    <property type="term" value="F:isomerase activity"/>
    <property type="evidence" value="ECO:0007669"/>
    <property type="project" value="InterPro"/>
</dbReference>
<dbReference type="EMBL" id="NEXV01000527">
    <property type="protein sequence ID" value="PIG82363.1"/>
    <property type="molecule type" value="Genomic_DNA"/>
</dbReference>
<sequence length="1262" mass="143300">MRASSNTREVPTSEQQSKRRFVSEAQRNVIMAHASSRTFIKHYRPRRHAGLQEVMCGVNPDEKFSRAVTRISRWIDRRRPRYLTDAEKASVEKDPELQSAIRWQVELEDRCARSDDPTLRALLKQQERNVDNTRFSRKQAVIDIERQLTGGAINDEPAREVLRKEFAMPPVQILLVETFFTWPTSDSLEDEWMRRNKAVMAGIQYCGFLLASSTPKAAAMKTADFEFSLDSKVMPHDPVELRGRTRDSGRMVVLDRSISKIEHTEFSSIADYFCPGDLLVLNDSYILSNTLWFQHGEKSLQVTVYGHEPDGTTIIKLQSSEQLELFEPGQTMISLNDDRLSCSLLEYQPDGLWKAQFSTSQLLLQVLDQYGARLDDTIHLNPTYWKETPEAYRSVYAQKPGSLDIPSAGLHFSRELLAHISAKGVEIAYITLHVGVTETLAIRHISAEEIENHKVGSEYFDVSKRTATQLNRARAEGRRVIAVGTTVMRTLETITRDMGRKAAIQAQEGWTDLYIYPGFNFNAVDVLLTNLHRPRSSHIVLTAAFAGTDLVMRSYDEISEMGCYEFDMFGDWGACVPLAPDILPEEAEYIMQRTGTTSLVAGHNRLTEATGIRDDIAERTGKDIFVIPLPCSEESLSGVTIAIDHDLVLPPSRPAAAIHTSGTSGYPKLVVLPRQRFYWNYTCDTEGAVLAYRPPHWVGGMRSLIHPLLQGQKLYILPNHASMGDFWKQFRDISLHTLAITPTVLRQLKDYFQRYISPLPEEERAEYIRGIRRVQEFCCSSAMIEDSTLEYWRELLGDVPIINVYAITEAGLVTRTRKTSNIKHSVGIPYPGVSIKLSDGDYGEALVKSAMMFTRYLGDDDATQCAFDEEGYYRTGDILRRVGEEYVFEGRASTDFLFFYSHRISIPELESSLKDLHYIAEAKIKLEPNVQKWRDPEEALRQASNNDLCRSLGWSLKLKRGKNGQRNKGIHKSSSLNTDWKNLRGYYQKLTKSKIDDIDGSEVRRGIKYLVVEHGLDMQPKKKTPVYIEDIGPLNEMILSTQLKKFYLGFQRIQVCLFNSLALFIVHRRRALLSLQSKNLQISLQKDPRGGPPIPLIELTPDGCKKFLGLTKLTTFALPEVVYGPSLLRKLSVSKGCQQLLLSLGPGEGGLSSMSSLLVTFGEIRGWPGAFHAHQFRYGSGKVINESGWHPLQIDTDMIRVICGLDPDVELMRAVTRQNRWEDPRRPRYLTEQQRAQVEDHPELEEACQKLSELGAQYDKTQ</sequence>
<dbReference type="InterPro" id="IPR042099">
    <property type="entry name" value="ANL_N_sf"/>
</dbReference>
<feature type="compositionally biased region" description="Polar residues" evidence="5">
    <location>
        <begin position="1"/>
        <end position="15"/>
    </location>
</feature>
<dbReference type="InterPro" id="IPR003699">
    <property type="entry name" value="QueA"/>
</dbReference>
<name>A0A2G7FP75_9EURO</name>
<accession>A0A2G7FP75</accession>
<dbReference type="SUPFAM" id="SSF111337">
    <property type="entry name" value="QueA-like"/>
    <property type="match status" value="1"/>
</dbReference>
<evidence type="ECO:0000256" key="2">
    <source>
        <dbReference type="ARBA" id="ARBA00022679"/>
    </source>
</evidence>
<dbReference type="Pfam" id="PF02547">
    <property type="entry name" value="Queuosine_synth"/>
    <property type="match status" value="1"/>
</dbReference>
<evidence type="ECO:0000256" key="1">
    <source>
        <dbReference type="ARBA" id="ARBA00022490"/>
    </source>
</evidence>
<dbReference type="PANTHER" id="PTHR37535">
    <property type="entry name" value="FLUG DOMAIN PROTEIN"/>
    <property type="match status" value="1"/>
</dbReference>
<dbReference type="GO" id="GO:0016740">
    <property type="term" value="F:transferase activity"/>
    <property type="evidence" value="ECO:0007669"/>
    <property type="project" value="UniProtKB-KW"/>
</dbReference>
<evidence type="ECO:0000313" key="8">
    <source>
        <dbReference type="Proteomes" id="UP000231358"/>
    </source>
</evidence>
<keyword evidence="8" id="KW-1185">Reference proteome</keyword>
<dbReference type="Proteomes" id="UP000231358">
    <property type="component" value="Unassembled WGS sequence"/>
</dbReference>
<dbReference type="InterPro" id="IPR000873">
    <property type="entry name" value="AMP-dep_synth/lig_dom"/>
</dbReference>
<feature type="domain" description="AMP-dependent synthetase/ligase" evidence="6">
    <location>
        <begin position="573"/>
        <end position="856"/>
    </location>
</feature>
<dbReference type="Gene3D" id="3.40.50.12780">
    <property type="entry name" value="N-terminal domain of ligase-like"/>
    <property type="match status" value="1"/>
</dbReference>
<proteinExistence type="predicted"/>
<dbReference type="GO" id="GO:0008616">
    <property type="term" value="P:tRNA queuosine(34) biosynthetic process"/>
    <property type="evidence" value="ECO:0007669"/>
    <property type="project" value="UniProtKB-KW"/>
</dbReference>
<evidence type="ECO:0000256" key="5">
    <source>
        <dbReference type="SAM" id="MobiDB-lite"/>
    </source>
</evidence>
<keyword evidence="1" id="KW-0963">Cytoplasm</keyword>
<dbReference type="AlphaFoldDB" id="A0A2G7FP75"/>
<keyword evidence="2" id="KW-0808">Transferase</keyword>
<comment type="caution">
    <text evidence="7">The sequence shown here is derived from an EMBL/GenBank/DDBJ whole genome shotgun (WGS) entry which is preliminary data.</text>
</comment>
<keyword evidence="3" id="KW-0949">S-adenosyl-L-methionine</keyword>
<dbReference type="InterPro" id="IPR021842">
    <property type="entry name" value="DUF3435"/>
</dbReference>
<dbReference type="InterPro" id="IPR036100">
    <property type="entry name" value="QueA_sf"/>
</dbReference>
<dbReference type="Gene3D" id="2.40.10.240">
    <property type="entry name" value="QueA-like"/>
    <property type="match status" value="1"/>
</dbReference>
<dbReference type="Pfam" id="PF00501">
    <property type="entry name" value="AMP-binding"/>
    <property type="match status" value="1"/>
</dbReference>
<reference evidence="7 8" key="1">
    <citation type="submission" date="2017-05" db="EMBL/GenBank/DDBJ databases">
        <title>Genome sequence for an aflatoxigenic pathogen of Argentinian peanut, Aspergillus arachidicola.</title>
        <authorList>
            <person name="Moore G."/>
            <person name="Beltz S.B."/>
            <person name="Mack B.M."/>
        </authorList>
    </citation>
    <scope>NUCLEOTIDE SEQUENCE [LARGE SCALE GENOMIC DNA]</scope>
    <source>
        <strain evidence="7 8">CBS 117610</strain>
    </source>
</reference>
<dbReference type="InterPro" id="IPR042118">
    <property type="entry name" value="QueA_dom1"/>
</dbReference>
<dbReference type="InterPro" id="IPR042119">
    <property type="entry name" value="QueA_dom2"/>
</dbReference>
<dbReference type="Gene3D" id="3.40.1780.10">
    <property type="entry name" value="QueA-like"/>
    <property type="match status" value="1"/>
</dbReference>